<keyword evidence="2" id="KW-0285">Flavoprotein</keyword>
<dbReference type="PRINTS" id="PR00368">
    <property type="entry name" value="FADPNR"/>
</dbReference>
<dbReference type="SUPFAM" id="SSF55424">
    <property type="entry name" value="FAD/NAD-linked reductases, dimerisation (C-terminal) domain"/>
    <property type="match status" value="1"/>
</dbReference>
<dbReference type="Gene3D" id="3.50.50.60">
    <property type="entry name" value="FAD/NAD(P)-binding domain"/>
    <property type="match status" value="2"/>
</dbReference>
<evidence type="ECO:0008006" key="7">
    <source>
        <dbReference type="Google" id="ProtNLM"/>
    </source>
</evidence>
<keyword evidence="3" id="KW-0274">FAD</keyword>
<dbReference type="InterPro" id="IPR023753">
    <property type="entry name" value="FAD/NAD-binding_dom"/>
</dbReference>
<feature type="domain" description="FAD/NAD(P)-binding" evidence="5">
    <location>
        <begin position="6"/>
        <end position="320"/>
    </location>
</feature>
<evidence type="ECO:0000256" key="2">
    <source>
        <dbReference type="ARBA" id="ARBA00022630"/>
    </source>
</evidence>
<dbReference type="EMBL" id="LAZR01000036">
    <property type="protein sequence ID" value="KKO01257.1"/>
    <property type="molecule type" value="Genomic_DNA"/>
</dbReference>
<proteinExistence type="inferred from homology"/>
<evidence type="ECO:0000259" key="4">
    <source>
        <dbReference type="Pfam" id="PF02852"/>
    </source>
</evidence>
<evidence type="ECO:0000259" key="5">
    <source>
        <dbReference type="Pfam" id="PF07992"/>
    </source>
</evidence>
<dbReference type="Gene3D" id="3.30.390.30">
    <property type="match status" value="1"/>
</dbReference>
<dbReference type="InterPro" id="IPR016156">
    <property type="entry name" value="FAD/NAD-linked_Rdtase_dimer_sf"/>
</dbReference>
<dbReference type="PRINTS" id="PR00411">
    <property type="entry name" value="PNDRDTASEI"/>
</dbReference>
<comment type="caution">
    <text evidence="6">The sequence shown here is derived from an EMBL/GenBank/DDBJ whole genome shotgun (WGS) entry which is preliminary data.</text>
</comment>
<comment type="similarity">
    <text evidence="1">Belongs to the class-I pyridine nucleotide-disulfide oxidoreductase family.</text>
</comment>
<accession>A0A0F9XPC3</accession>
<dbReference type="AlphaFoldDB" id="A0A0F9XPC3"/>
<dbReference type="InterPro" id="IPR001100">
    <property type="entry name" value="Pyr_nuc-diS_OxRdtase"/>
</dbReference>
<sequence length="449" mass="49670">MDENEFDVFVIGSGIAGQTVAKACIEEGMKVAIADNREFGGTCANRGCDPKKILLGALEAYELSENLKGKGIDKVAKVNWKQLQKFKKKFTAKIPVSTEQNLKEKGIKLYHQSPEFLDENTLLVEGKKIVAKKIIIATGQVPRKLEISGAKHFKNSDDFLNLKKLPKQIVFVGGGYIGMEFAHMAARAGAKVTVLDTGKRPLHAFDADLVSELKKYSESLGINFIFEANPTKLEKKRKNYTLTYEINGEETLIEARVIFNTAGRVPALEGLNLEKGNVDFDESGVTTNNYLQSTSNTNVYACGDVSDKNLPLTPLSGRQGYVVAENIINGNKKVLEVPVIPSVVFTLPNLATVGYSEDEARNRYKNIRVNYQVATDWFNAKRINAPLYAYKVIINDRTGEVVGAHILGPDAGETINIFAMIINNKMTDRDIKSTIFSYPSWVNDVKSMV</sequence>
<dbReference type="SUPFAM" id="SSF51905">
    <property type="entry name" value="FAD/NAD(P)-binding domain"/>
    <property type="match status" value="1"/>
</dbReference>
<name>A0A0F9XPC3_9ZZZZ</name>
<dbReference type="InterPro" id="IPR036188">
    <property type="entry name" value="FAD/NAD-bd_sf"/>
</dbReference>
<evidence type="ECO:0000256" key="3">
    <source>
        <dbReference type="ARBA" id="ARBA00022827"/>
    </source>
</evidence>
<dbReference type="PIRSF" id="PIRSF000350">
    <property type="entry name" value="Mercury_reductase_MerA"/>
    <property type="match status" value="1"/>
</dbReference>
<evidence type="ECO:0000313" key="6">
    <source>
        <dbReference type="EMBL" id="KKO01257.1"/>
    </source>
</evidence>
<dbReference type="PANTHER" id="PTHR43014:SF5">
    <property type="entry name" value="GLUTATHIONE REDUCTASE (NADPH)"/>
    <property type="match status" value="1"/>
</dbReference>
<dbReference type="PANTHER" id="PTHR43014">
    <property type="entry name" value="MERCURIC REDUCTASE"/>
    <property type="match status" value="1"/>
</dbReference>
<reference evidence="6" key="1">
    <citation type="journal article" date="2015" name="Nature">
        <title>Complex archaea that bridge the gap between prokaryotes and eukaryotes.</title>
        <authorList>
            <person name="Spang A."/>
            <person name="Saw J.H."/>
            <person name="Jorgensen S.L."/>
            <person name="Zaremba-Niedzwiedzka K."/>
            <person name="Martijn J."/>
            <person name="Lind A.E."/>
            <person name="van Eijk R."/>
            <person name="Schleper C."/>
            <person name="Guy L."/>
            <person name="Ettema T.J."/>
        </authorList>
    </citation>
    <scope>NUCLEOTIDE SEQUENCE</scope>
</reference>
<dbReference type="GO" id="GO:0016491">
    <property type="term" value="F:oxidoreductase activity"/>
    <property type="evidence" value="ECO:0007669"/>
    <property type="project" value="InterPro"/>
</dbReference>
<dbReference type="Pfam" id="PF02852">
    <property type="entry name" value="Pyr_redox_dim"/>
    <property type="match status" value="1"/>
</dbReference>
<organism evidence="6">
    <name type="scientific">marine sediment metagenome</name>
    <dbReference type="NCBI Taxonomy" id="412755"/>
    <lineage>
        <taxon>unclassified sequences</taxon>
        <taxon>metagenomes</taxon>
        <taxon>ecological metagenomes</taxon>
    </lineage>
</organism>
<protein>
    <recommendedName>
        <fullName evidence="7">FAD/NAD(P)-binding domain-containing protein</fullName>
    </recommendedName>
</protein>
<dbReference type="InterPro" id="IPR004099">
    <property type="entry name" value="Pyr_nucl-diS_OxRdtase_dimer"/>
</dbReference>
<gene>
    <name evidence="6" type="ORF">LCGC14_0118440</name>
</gene>
<dbReference type="Pfam" id="PF07992">
    <property type="entry name" value="Pyr_redox_2"/>
    <property type="match status" value="1"/>
</dbReference>
<feature type="domain" description="Pyridine nucleotide-disulphide oxidoreductase dimerisation" evidence="4">
    <location>
        <begin position="340"/>
        <end position="445"/>
    </location>
</feature>
<evidence type="ECO:0000256" key="1">
    <source>
        <dbReference type="ARBA" id="ARBA00007532"/>
    </source>
</evidence>